<protein>
    <submittedName>
        <fullName evidence="2">Transmembrane protein, putative</fullName>
    </submittedName>
</protein>
<evidence type="ECO:0000256" key="1">
    <source>
        <dbReference type="SAM" id="Phobius"/>
    </source>
</evidence>
<sequence length="366" mass="43022">MDQYGACIDEDTYKLIYGDLEGANYYAHIFCLIQVIVFGVVLLWLIYRLIQIFIWCKQNMENIFLNKFVHIHSCLIACHLLLIIIELLFYTNYSQISNFKEKNDNSLCCQYQDCDKIYIGGDFYKFASTQDLLYYFLFFFFCFSIVLACIYWFNIIFNISNILILVQILLGSLIFVFAFIYKILMDSAMQALYNEPDKNNNNSNSDIFKTLVEINYYFYHCTIIGIVFLIGIFFVGSIIKIRKNLEKIYMISHKYKIKLISENVSIAIITLTKLIYHFLCLFIKGYTGQSVLSYFSGFENIICYGLNGYFLSKLFFPTRQMKIDALNTFEQNMEQDDEHQYIQEGGNAKKSDEISFINQKGDIKQE</sequence>
<dbReference type="KEGG" id="tet:TTHERM_00373790"/>
<dbReference type="GeneID" id="7845106"/>
<organism evidence="2 3">
    <name type="scientific">Tetrahymena thermophila (strain SB210)</name>
    <dbReference type="NCBI Taxonomy" id="312017"/>
    <lineage>
        <taxon>Eukaryota</taxon>
        <taxon>Sar</taxon>
        <taxon>Alveolata</taxon>
        <taxon>Ciliophora</taxon>
        <taxon>Intramacronucleata</taxon>
        <taxon>Oligohymenophorea</taxon>
        <taxon>Hymenostomatida</taxon>
        <taxon>Tetrahymenina</taxon>
        <taxon>Tetrahymenidae</taxon>
        <taxon>Tetrahymena</taxon>
    </lineage>
</organism>
<evidence type="ECO:0000313" key="3">
    <source>
        <dbReference type="Proteomes" id="UP000009168"/>
    </source>
</evidence>
<keyword evidence="1 2" id="KW-0812">Transmembrane</keyword>
<name>I7MDL6_TETTS</name>
<keyword evidence="3" id="KW-1185">Reference proteome</keyword>
<feature type="transmembrane region" description="Helical" evidence="1">
    <location>
        <begin position="68"/>
        <end position="90"/>
    </location>
</feature>
<gene>
    <name evidence="2" type="ORF">TTHERM_00373790</name>
</gene>
<feature type="transmembrane region" description="Helical" evidence="1">
    <location>
        <begin position="25"/>
        <end position="47"/>
    </location>
</feature>
<proteinExistence type="predicted"/>
<keyword evidence="1" id="KW-0472">Membrane</keyword>
<feature type="transmembrane region" description="Helical" evidence="1">
    <location>
        <begin position="291"/>
        <end position="312"/>
    </location>
</feature>
<feature type="transmembrane region" description="Helical" evidence="1">
    <location>
        <begin position="260"/>
        <end position="279"/>
    </location>
</feature>
<dbReference type="EMBL" id="GG662821">
    <property type="protein sequence ID" value="EAR89362.3"/>
    <property type="molecule type" value="Genomic_DNA"/>
</dbReference>
<accession>I7MDL6</accession>
<feature type="transmembrane region" description="Helical" evidence="1">
    <location>
        <begin position="162"/>
        <end position="184"/>
    </location>
</feature>
<reference evidence="3" key="1">
    <citation type="journal article" date="2006" name="PLoS Biol.">
        <title>Macronuclear genome sequence of the ciliate Tetrahymena thermophila, a model eukaryote.</title>
        <authorList>
            <person name="Eisen J.A."/>
            <person name="Coyne R.S."/>
            <person name="Wu M."/>
            <person name="Wu D."/>
            <person name="Thiagarajan M."/>
            <person name="Wortman J.R."/>
            <person name="Badger J.H."/>
            <person name="Ren Q."/>
            <person name="Amedeo P."/>
            <person name="Jones K.M."/>
            <person name="Tallon L.J."/>
            <person name="Delcher A.L."/>
            <person name="Salzberg S.L."/>
            <person name="Silva J.C."/>
            <person name="Haas B.J."/>
            <person name="Majoros W.H."/>
            <person name="Farzad M."/>
            <person name="Carlton J.M."/>
            <person name="Smith R.K. Jr."/>
            <person name="Garg J."/>
            <person name="Pearlman R.E."/>
            <person name="Karrer K.M."/>
            <person name="Sun L."/>
            <person name="Manning G."/>
            <person name="Elde N.C."/>
            <person name="Turkewitz A.P."/>
            <person name="Asai D.J."/>
            <person name="Wilkes D.E."/>
            <person name="Wang Y."/>
            <person name="Cai H."/>
            <person name="Collins K."/>
            <person name="Stewart B.A."/>
            <person name="Lee S.R."/>
            <person name="Wilamowska K."/>
            <person name="Weinberg Z."/>
            <person name="Ruzzo W.L."/>
            <person name="Wloga D."/>
            <person name="Gaertig J."/>
            <person name="Frankel J."/>
            <person name="Tsao C.-C."/>
            <person name="Gorovsky M.A."/>
            <person name="Keeling P.J."/>
            <person name="Waller R.F."/>
            <person name="Patron N.J."/>
            <person name="Cherry J.M."/>
            <person name="Stover N.A."/>
            <person name="Krieger C.J."/>
            <person name="del Toro C."/>
            <person name="Ryder H.F."/>
            <person name="Williamson S.C."/>
            <person name="Barbeau R.A."/>
            <person name="Hamilton E.P."/>
            <person name="Orias E."/>
        </authorList>
    </citation>
    <scope>NUCLEOTIDE SEQUENCE [LARGE SCALE GENOMIC DNA]</scope>
    <source>
        <strain evidence="3">SB210</strain>
    </source>
</reference>
<dbReference type="Proteomes" id="UP000009168">
    <property type="component" value="Unassembled WGS sequence"/>
</dbReference>
<evidence type="ECO:0000313" key="2">
    <source>
        <dbReference type="EMBL" id="EAR89362.3"/>
    </source>
</evidence>
<feature type="transmembrane region" description="Helical" evidence="1">
    <location>
        <begin position="217"/>
        <end position="239"/>
    </location>
</feature>
<dbReference type="InParanoid" id="I7MDL6"/>
<dbReference type="AlphaFoldDB" id="I7MDL6"/>
<dbReference type="RefSeq" id="XP_001009607.3">
    <property type="nucleotide sequence ID" value="XM_001009607.3"/>
</dbReference>
<keyword evidence="1" id="KW-1133">Transmembrane helix</keyword>
<feature type="transmembrane region" description="Helical" evidence="1">
    <location>
        <begin position="132"/>
        <end position="153"/>
    </location>
</feature>